<keyword evidence="3" id="KW-1185">Reference proteome</keyword>
<gene>
    <name evidence="2" type="ORF">GMARGA_LOCUS30567</name>
</gene>
<dbReference type="EMBL" id="CAJVQB010043376">
    <property type="protein sequence ID" value="CAG8831125.1"/>
    <property type="molecule type" value="Genomic_DNA"/>
</dbReference>
<organism evidence="2 3">
    <name type="scientific">Gigaspora margarita</name>
    <dbReference type="NCBI Taxonomy" id="4874"/>
    <lineage>
        <taxon>Eukaryota</taxon>
        <taxon>Fungi</taxon>
        <taxon>Fungi incertae sedis</taxon>
        <taxon>Mucoromycota</taxon>
        <taxon>Glomeromycotina</taxon>
        <taxon>Glomeromycetes</taxon>
        <taxon>Diversisporales</taxon>
        <taxon>Gigasporaceae</taxon>
        <taxon>Gigaspora</taxon>
    </lineage>
</organism>
<sequence length="550" mass="64067">SKEKFDLLPDDWLAEKLTTLDLEFSNDYNNKDEFIDEFIRYEFDEDHNDSFKSILGQNYEFSGKRENIEIFGQEVAKAELNLGRSMSATYKLPYVSSLIDFNPDLLLNSEEDFTWLKTLTDKHVKNINESFKKEQKAKQPKPNDKNRDKINKEIEKEKKLIKTTKNIRKKFERVFDLKRFAKNKSESVLPLFTGIGKTTKLIKCLLSCMFKEKHVILITPNRSLKDDGYVYHDLLTGDLSSWIDGNTNKRKCIPEAEGKSLLSILELYELIRYIACEKVKMQEYSKEETEKLKGLLKNYWDDYEFDHIKDKLIDKDNTIIVIDEAYFLSTAYQTTKLQDSLDEYDISKKRILYLYDKTQKSNVFNQICELNYNNQILITGLKPDIRKLLEKSSIPFVVFDNTNSDAISSITKNMPKGSIFLFNSNYRMGISPWARVLILTEKSQEEPLGRGSSPAEKWKKGNLVMHLLSLADMVQEIERLAVALPKKCNLPIEVVIICTTKDPSGKYPIFNMVPDPKKDMGLIREEDLVYWHNETPQPPTIDKENQKTFN</sequence>
<comment type="caution">
    <text evidence="2">The sequence shown here is derived from an EMBL/GenBank/DDBJ whole genome shotgun (WGS) entry which is preliminary data.</text>
</comment>
<evidence type="ECO:0000313" key="3">
    <source>
        <dbReference type="Proteomes" id="UP000789901"/>
    </source>
</evidence>
<feature type="region of interest" description="Disordered" evidence="1">
    <location>
        <begin position="131"/>
        <end position="152"/>
    </location>
</feature>
<protein>
    <submittedName>
        <fullName evidence="2">22530_t:CDS:1</fullName>
    </submittedName>
</protein>
<dbReference type="Proteomes" id="UP000789901">
    <property type="component" value="Unassembled WGS sequence"/>
</dbReference>
<reference evidence="2 3" key="1">
    <citation type="submission" date="2021-06" db="EMBL/GenBank/DDBJ databases">
        <authorList>
            <person name="Kallberg Y."/>
            <person name="Tangrot J."/>
            <person name="Rosling A."/>
        </authorList>
    </citation>
    <scope>NUCLEOTIDE SEQUENCE [LARGE SCALE GENOMIC DNA]</scope>
    <source>
        <strain evidence="2 3">120-4 pot B 10/14</strain>
    </source>
</reference>
<proteinExistence type="predicted"/>
<accession>A0ABN7WGN7</accession>
<evidence type="ECO:0000313" key="2">
    <source>
        <dbReference type="EMBL" id="CAG8831125.1"/>
    </source>
</evidence>
<evidence type="ECO:0000256" key="1">
    <source>
        <dbReference type="SAM" id="MobiDB-lite"/>
    </source>
</evidence>
<feature type="non-terminal residue" evidence="2">
    <location>
        <position position="1"/>
    </location>
</feature>
<name>A0ABN7WGN7_GIGMA</name>